<dbReference type="AlphaFoldDB" id="A0A919QD86"/>
<dbReference type="Gene3D" id="2.40.33.20">
    <property type="entry name" value="PK beta-barrel domain-like"/>
    <property type="match status" value="1"/>
</dbReference>
<dbReference type="SUPFAM" id="SSF54292">
    <property type="entry name" value="2Fe-2S ferredoxin-like"/>
    <property type="match status" value="1"/>
</dbReference>
<dbReference type="PROSITE" id="PS51340">
    <property type="entry name" value="MOSC"/>
    <property type="match status" value="1"/>
</dbReference>
<dbReference type="Pfam" id="PF03475">
    <property type="entry name" value="YiiM_3-alpha"/>
    <property type="match status" value="1"/>
</dbReference>
<dbReference type="InterPro" id="IPR012675">
    <property type="entry name" value="Beta-grasp_dom_sf"/>
</dbReference>
<accession>A0A919QD86</accession>
<dbReference type="SUPFAM" id="SSF52343">
    <property type="entry name" value="Ferredoxin reductase-like, C-terminal NADP-linked domain"/>
    <property type="match status" value="1"/>
</dbReference>
<dbReference type="SUPFAM" id="SSF50800">
    <property type="entry name" value="PK beta-barrel domain-like"/>
    <property type="match status" value="1"/>
</dbReference>
<dbReference type="Gene3D" id="2.40.30.10">
    <property type="entry name" value="Translation factors"/>
    <property type="match status" value="1"/>
</dbReference>
<dbReference type="GO" id="GO:0030170">
    <property type="term" value="F:pyridoxal phosphate binding"/>
    <property type="evidence" value="ECO:0007669"/>
    <property type="project" value="InterPro"/>
</dbReference>
<sequence length="642" mass="69039">MARLLSVNTGMPKDVPWQGKNVHTGIWKHPVDGPVMVRRLNLDGDGQGDLNGHGGEMRAVLVYQRESYDHWRRHLGRDDLEYGRFGENFTVDGLADDEVHIGDRYRIGDAEFEVTQPRVTCFRVGMRLEEPRMPALMVAHHRPGFYLRVITEGHVQAGDEIVRTRIGRHRMSVAAIDALLYLPDPDIGELGKAVDIPALSPGWQSSFHDLLDAAAATPAEPSDGWVGFRRLRVSRIVPESATVVSVHLAAVDGLPLPAPEPGQYLTLRFPGAGDPPPVRNYSLSGTPDCAGYRISVKRDTHGLVSTYIHTRLRPGSLVDAAAPRGDFVLPDDQETGALIFLSAGIGVTPLLAMLHHLAATTSRREIWWLHTTRTAADHAFAAEAHQLLNTLDRSHEHIYYTAEPAPGTATPVTGAGRIDRERLGGLDRPTTVLGTEPAPGTATPVTGAGRIDRERLGGLDRPITVSGTEAAPGTATPVAGADRIDREKLAALGLPTTASVYLCGPAGFMADMREALVGLGLNPGRIHTELFGSLSAINPGLTGTIRKAPHPPSDPAGTGPSVTFTRSGVTAPWNDAYGSILELAEACDIPTRWSCRSGVCHTCQTPVLTGRVRYRPCPLQPPALGTALVCCSQPESDLILDL</sequence>
<dbReference type="Pfam" id="PF00175">
    <property type="entry name" value="NAD_binding_1"/>
    <property type="match status" value="1"/>
</dbReference>
<evidence type="ECO:0000313" key="4">
    <source>
        <dbReference type="EMBL" id="GIH25245.1"/>
    </source>
</evidence>
<dbReference type="Pfam" id="PF03473">
    <property type="entry name" value="MOSC"/>
    <property type="match status" value="1"/>
</dbReference>
<proteinExistence type="predicted"/>
<dbReference type="CDD" id="cd06184">
    <property type="entry name" value="flavohem_like_fad_nad_binding"/>
    <property type="match status" value="1"/>
</dbReference>
<dbReference type="CDD" id="cd00207">
    <property type="entry name" value="fer2"/>
    <property type="match status" value="1"/>
</dbReference>
<feature type="region of interest" description="Disordered" evidence="1">
    <location>
        <begin position="425"/>
        <end position="448"/>
    </location>
</feature>
<dbReference type="InterPro" id="IPR036010">
    <property type="entry name" value="2Fe-2S_ferredoxin-like_sf"/>
</dbReference>
<dbReference type="EMBL" id="BOOA01000026">
    <property type="protein sequence ID" value="GIH25245.1"/>
    <property type="molecule type" value="Genomic_DNA"/>
</dbReference>
<feature type="domain" description="MOSC" evidence="2">
    <location>
        <begin position="29"/>
        <end position="164"/>
    </location>
</feature>
<evidence type="ECO:0000259" key="3">
    <source>
        <dbReference type="PROSITE" id="PS51384"/>
    </source>
</evidence>
<dbReference type="InterPro" id="IPR052353">
    <property type="entry name" value="Benzoxazolinone_Detox_Enz"/>
</dbReference>
<keyword evidence="5" id="KW-1185">Reference proteome</keyword>
<dbReference type="Gene3D" id="3.10.20.30">
    <property type="match status" value="1"/>
</dbReference>
<gene>
    <name evidence="4" type="ORF">Aph01nite_35550</name>
</gene>
<dbReference type="RefSeq" id="WP_204041975.1">
    <property type="nucleotide sequence ID" value="NZ_BOOA01000026.1"/>
</dbReference>
<dbReference type="PANTHER" id="PTHR30212">
    <property type="entry name" value="PROTEIN YIIM"/>
    <property type="match status" value="1"/>
</dbReference>
<dbReference type="PANTHER" id="PTHR30212:SF2">
    <property type="entry name" value="PROTEIN YIIM"/>
    <property type="match status" value="1"/>
</dbReference>
<feature type="domain" description="FAD-binding FR-type" evidence="3">
    <location>
        <begin position="226"/>
        <end position="330"/>
    </location>
</feature>
<dbReference type="InterPro" id="IPR039261">
    <property type="entry name" value="FNR_nucleotide-bd"/>
</dbReference>
<dbReference type="InterPro" id="IPR001433">
    <property type="entry name" value="OxRdtase_FAD/NAD-bd"/>
</dbReference>
<dbReference type="InterPro" id="IPR017938">
    <property type="entry name" value="Riboflavin_synthase-like_b-brl"/>
</dbReference>
<dbReference type="GO" id="GO:0051536">
    <property type="term" value="F:iron-sulfur cluster binding"/>
    <property type="evidence" value="ECO:0007669"/>
    <property type="project" value="InterPro"/>
</dbReference>
<protein>
    <submittedName>
        <fullName evidence="4">Sulfurase</fullName>
    </submittedName>
</protein>
<evidence type="ECO:0000259" key="2">
    <source>
        <dbReference type="PROSITE" id="PS51340"/>
    </source>
</evidence>
<dbReference type="PROSITE" id="PS51384">
    <property type="entry name" value="FAD_FR"/>
    <property type="match status" value="1"/>
</dbReference>
<dbReference type="PRINTS" id="PR00409">
    <property type="entry name" value="PHDIOXRDTASE"/>
</dbReference>
<organism evidence="4 5">
    <name type="scientific">Acrocarpospora phusangensis</name>
    <dbReference type="NCBI Taxonomy" id="1070424"/>
    <lineage>
        <taxon>Bacteria</taxon>
        <taxon>Bacillati</taxon>
        <taxon>Actinomycetota</taxon>
        <taxon>Actinomycetes</taxon>
        <taxon>Streptosporangiales</taxon>
        <taxon>Streptosporangiaceae</taxon>
        <taxon>Acrocarpospora</taxon>
    </lineage>
</organism>
<dbReference type="Proteomes" id="UP000640052">
    <property type="component" value="Unassembled WGS sequence"/>
</dbReference>
<dbReference type="GO" id="GO:0016491">
    <property type="term" value="F:oxidoreductase activity"/>
    <property type="evidence" value="ECO:0007669"/>
    <property type="project" value="InterPro"/>
</dbReference>
<dbReference type="InterPro" id="IPR017927">
    <property type="entry name" value="FAD-bd_FR_type"/>
</dbReference>
<dbReference type="InterPro" id="IPR011037">
    <property type="entry name" value="Pyrv_Knase-like_insert_dom_sf"/>
</dbReference>
<dbReference type="Gene3D" id="3.40.50.80">
    <property type="entry name" value="Nucleotide-binding domain of ferredoxin-NADP reductase (FNR) module"/>
    <property type="match status" value="1"/>
</dbReference>
<dbReference type="InterPro" id="IPR005163">
    <property type="entry name" value="Tri_helical_YiiM-like"/>
</dbReference>
<dbReference type="SUPFAM" id="SSF63380">
    <property type="entry name" value="Riboflavin synthase domain-like"/>
    <property type="match status" value="1"/>
</dbReference>
<evidence type="ECO:0000313" key="5">
    <source>
        <dbReference type="Proteomes" id="UP000640052"/>
    </source>
</evidence>
<dbReference type="Pfam" id="PF00111">
    <property type="entry name" value="Fer2"/>
    <property type="match status" value="1"/>
</dbReference>
<comment type="caution">
    <text evidence="4">The sequence shown here is derived from an EMBL/GenBank/DDBJ whole genome shotgun (WGS) entry which is preliminary data.</text>
</comment>
<dbReference type="InterPro" id="IPR001041">
    <property type="entry name" value="2Fe-2S_ferredoxin-type"/>
</dbReference>
<evidence type="ECO:0000256" key="1">
    <source>
        <dbReference type="SAM" id="MobiDB-lite"/>
    </source>
</evidence>
<name>A0A919QD86_9ACTN</name>
<reference evidence="4" key="1">
    <citation type="submission" date="2021-01" db="EMBL/GenBank/DDBJ databases">
        <title>Whole genome shotgun sequence of Acrocarpospora phusangensis NBRC 108782.</title>
        <authorList>
            <person name="Komaki H."/>
            <person name="Tamura T."/>
        </authorList>
    </citation>
    <scope>NUCLEOTIDE SEQUENCE</scope>
    <source>
        <strain evidence="4">NBRC 108782</strain>
    </source>
</reference>
<dbReference type="InterPro" id="IPR005302">
    <property type="entry name" value="MoCF_Sase_C"/>
</dbReference>
<dbReference type="GO" id="GO:0030151">
    <property type="term" value="F:molybdenum ion binding"/>
    <property type="evidence" value="ECO:0007669"/>
    <property type="project" value="InterPro"/>
</dbReference>